<comment type="caution">
    <text evidence="1">The sequence shown here is derived from an EMBL/GenBank/DDBJ whole genome shotgun (WGS) entry which is preliminary data.</text>
</comment>
<sequence>MKTIEKCPVCGSKDLEQEYITRLSSVIIGGSSQSQPRILDGCSCNFCGVASKFDKKGECPNCDGTGDFIQRHYRSGIELASMGALSYECPTCKGIGKI</sequence>
<dbReference type="EMBL" id="LAZR01010382">
    <property type="protein sequence ID" value="KKM67238.1"/>
    <property type="molecule type" value="Genomic_DNA"/>
</dbReference>
<evidence type="ECO:0000313" key="1">
    <source>
        <dbReference type="EMBL" id="KKM67238.1"/>
    </source>
</evidence>
<name>A0A0F9JCE6_9ZZZZ</name>
<evidence type="ECO:0008006" key="2">
    <source>
        <dbReference type="Google" id="ProtNLM"/>
    </source>
</evidence>
<proteinExistence type="predicted"/>
<protein>
    <recommendedName>
        <fullName evidence="2">CR-type domain-containing protein</fullName>
    </recommendedName>
</protein>
<gene>
    <name evidence="1" type="ORF">LCGC14_1473040</name>
</gene>
<dbReference type="AlphaFoldDB" id="A0A0F9JCE6"/>
<accession>A0A0F9JCE6</accession>
<organism evidence="1">
    <name type="scientific">marine sediment metagenome</name>
    <dbReference type="NCBI Taxonomy" id="412755"/>
    <lineage>
        <taxon>unclassified sequences</taxon>
        <taxon>metagenomes</taxon>
        <taxon>ecological metagenomes</taxon>
    </lineage>
</organism>
<reference evidence="1" key="1">
    <citation type="journal article" date="2015" name="Nature">
        <title>Complex archaea that bridge the gap between prokaryotes and eukaryotes.</title>
        <authorList>
            <person name="Spang A."/>
            <person name="Saw J.H."/>
            <person name="Jorgensen S.L."/>
            <person name="Zaremba-Niedzwiedzka K."/>
            <person name="Martijn J."/>
            <person name="Lind A.E."/>
            <person name="van Eijk R."/>
            <person name="Schleper C."/>
            <person name="Guy L."/>
            <person name="Ettema T.J."/>
        </authorList>
    </citation>
    <scope>NUCLEOTIDE SEQUENCE</scope>
</reference>